<dbReference type="EMBL" id="WHUW01000058">
    <property type="protein sequence ID" value="KAF8430701.1"/>
    <property type="molecule type" value="Genomic_DNA"/>
</dbReference>
<accession>A0AAD4G4U8</accession>
<reference evidence="1" key="2">
    <citation type="journal article" date="2020" name="Nat. Commun.">
        <title>Large-scale genome sequencing of mycorrhizal fungi provides insights into the early evolution of symbiotic traits.</title>
        <authorList>
            <person name="Miyauchi S."/>
            <person name="Kiss E."/>
            <person name="Kuo A."/>
            <person name="Drula E."/>
            <person name="Kohler A."/>
            <person name="Sanchez-Garcia M."/>
            <person name="Morin E."/>
            <person name="Andreopoulos B."/>
            <person name="Barry K.W."/>
            <person name="Bonito G."/>
            <person name="Buee M."/>
            <person name="Carver A."/>
            <person name="Chen C."/>
            <person name="Cichocki N."/>
            <person name="Clum A."/>
            <person name="Culley D."/>
            <person name="Crous P.W."/>
            <person name="Fauchery L."/>
            <person name="Girlanda M."/>
            <person name="Hayes R.D."/>
            <person name="Keri Z."/>
            <person name="LaButti K."/>
            <person name="Lipzen A."/>
            <person name="Lombard V."/>
            <person name="Magnuson J."/>
            <person name="Maillard F."/>
            <person name="Murat C."/>
            <person name="Nolan M."/>
            <person name="Ohm R.A."/>
            <person name="Pangilinan J."/>
            <person name="Pereira M.F."/>
            <person name="Perotto S."/>
            <person name="Peter M."/>
            <person name="Pfister S."/>
            <person name="Riley R."/>
            <person name="Sitrit Y."/>
            <person name="Stielow J.B."/>
            <person name="Szollosi G."/>
            <person name="Zifcakova L."/>
            <person name="Stursova M."/>
            <person name="Spatafora J.W."/>
            <person name="Tedersoo L."/>
            <person name="Vaario L.M."/>
            <person name="Yamada A."/>
            <person name="Yan M."/>
            <person name="Wang P."/>
            <person name="Xu J."/>
            <person name="Bruns T."/>
            <person name="Baldrian P."/>
            <person name="Vilgalys R."/>
            <person name="Dunand C."/>
            <person name="Henrissat B."/>
            <person name="Grigoriev I.V."/>
            <person name="Hibbett D."/>
            <person name="Nagy L.G."/>
            <person name="Martin F.M."/>
        </authorList>
    </citation>
    <scope>NUCLEOTIDE SEQUENCE</scope>
    <source>
        <strain evidence="1">BED1</strain>
    </source>
</reference>
<reference evidence="1" key="1">
    <citation type="submission" date="2019-10" db="EMBL/GenBank/DDBJ databases">
        <authorList>
            <consortium name="DOE Joint Genome Institute"/>
            <person name="Kuo A."/>
            <person name="Miyauchi S."/>
            <person name="Kiss E."/>
            <person name="Drula E."/>
            <person name="Kohler A."/>
            <person name="Sanchez-Garcia M."/>
            <person name="Andreopoulos B."/>
            <person name="Barry K.W."/>
            <person name="Bonito G."/>
            <person name="Buee M."/>
            <person name="Carver A."/>
            <person name="Chen C."/>
            <person name="Cichocki N."/>
            <person name="Clum A."/>
            <person name="Culley D."/>
            <person name="Crous P.W."/>
            <person name="Fauchery L."/>
            <person name="Girlanda M."/>
            <person name="Hayes R."/>
            <person name="Keri Z."/>
            <person name="LaButti K."/>
            <person name="Lipzen A."/>
            <person name="Lombard V."/>
            <person name="Magnuson J."/>
            <person name="Maillard F."/>
            <person name="Morin E."/>
            <person name="Murat C."/>
            <person name="Nolan M."/>
            <person name="Ohm R."/>
            <person name="Pangilinan J."/>
            <person name="Pereira M."/>
            <person name="Perotto S."/>
            <person name="Peter M."/>
            <person name="Riley R."/>
            <person name="Sitrit Y."/>
            <person name="Stielow B."/>
            <person name="Szollosi G."/>
            <person name="Zifcakova L."/>
            <person name="Stursova M."/>
            <person name="Spatafora J.W."/>
            <person name="Tedersoo L."/>
            <person name="Vaario L.-M."/>
            <person name="Yamada A."/>
            <person name="Yan M."/>
            <person name="Wang P."/>
            <person name="Xu J."/>
            <person name="Bruns T."/>
            <person name="Baldrian P."/>
            <person name="Vilgalys R."/>
            <person name="Henrissat B."/>
            <person name="Grigoriev I.V."/>
            <person name="Hibbett D."/>
            <person name="Nagy L.G."/>
            <person name="Martin F.M."/>
        </authorList>
    </citation>
    <scope>NUCLEOTIDE SEQUENCE</scope>
    <source>
        <strain evidence="1">BED1</strain>
    </source>
</reference>
<gene>
    <name evidence="3" type="ORF">L210DRAFT_3561838</name>
    <name evidence="2" type="ORF">L210DRAFT_3574519</name>
    <name evidence="1" type="ORF">L210DRAFT_3587832</name>
</gene>
<evidence type="ECO:0000313" key="4">
    <source>
        <dbReference type="Proteomes" id="UP001194468"/>
    </source>
</evidence>
<dbReference type="AlphaFoldDB" id="A0AAD4G4U8"/>
<sequence>MFVAGSFIRATGMVCRGVFATDLCAFSLTDTSLGWSSSSSTCGSHTRSSLNKGSILFNVTGVFLPGVVEVLSHLHLRANLFPKADVP</sequence>
<protein>
    <submittedName>
        <fullName evidence="1">Uncharacterized protein</fullName>
    </submittedName>
</protein>
<dbReference type="EMBL" id="WHUW01000368">
    <property type="protein sequence ID" value="KAF8415143.1"/>
    <property type="molecule type" value="Genomic_DNA"/>
</dbReference>
<evidence type="ECO:0000313" key="1">
    <source>
        <dbReference type="EMBL" id="KAF8415143.1"/>
    </source>
</evidence>
<keyword evidence="4" id="KW-1185">Reference proteome</keyword>
<organism evidence="1 4">
    <name type="scientific">Boletus edulis BED1</name>
    <dbReference type="NCBI Taxonomy" id="1328754"/>
    <lineage>
        <taxon>Eukaryota</taxon>
        <taxon>Fungi</taxon>
        <taxon>Dikarya</taxon>
        <taxon>Basidiomycota</taxon>
        <taxon>Agaricomycotina</taxon>
        <taxon>Agaricomycetes</taxon>
        <taxon>Agaricomycetidae</taxon>
        <taxon>Boletales</taxon>
        <taxon>Boletineae</taxon>
        <taxon>Boletaceae</taxon>
        <taxon>Boletoideae</taxon>
        <taxon>Boletus</taxon>
    </lineage>
</organism>
<comment type="caution">
    <text evidence="1">The sequence shown here is derived from an EMBL/GenBank/DDBJ whole genome shotgun (WGS) entry which is preliminary data.</text>
</comment>
<evidence type="ECO:0000313" key="3">
    <source>
        <dbReference type="EMBL" id="KAF8430701.1"/>
    </source>
</evidence>
<dbReference type="Proteomes" id="UP001194468">
    <property type="component" value="Unassembled WGS sequence"/>
</dbReference>
<dbReference type="EMBL" id="WHUW01000155">
    <property type="protein sequence ID" value="KAF8420577.1"/>
    <property type="molecule type" value="Genomic_DNA"/>
</dbReference>
<evidence type="ECO:0000313" key="2">
    <source>
        <dbReference type="EMBL" id="KAF8420577.1"/>
    </source>
</evidence>
<proteinExistence type="predicted"/>
<name>A0AAD4G4U8_BOLED</name>